<keyword evidence="7" id="KW-0186">Copper</keyword>
<keyword evidence="9" id="KW-1133">Transmembrane helix</keyword>
<evidence type="ECO:0000256" key="5">
    <source>
        <dbReference type="ARBA" id="ARBA00023002"/>
    </source>
</evidence>
<evidence type="ECO:0000256" key="10">
    <source>
        <dbReference type="SAM" id="SignalP"/>
    </source>
</evidence>
<reference evidence="14 15" key="1">
    <citation type="journal article" date="2007" name="Proc. Natl. Acad. Sci. U.S.A.">
        <title>Genome sequencing and comparative analysis of Saccharomyces cerevisiae strain YJM789.</title>
        <authorList>
            <person name="Wei W."/>
            <person name="McCusker J.H."/>
            <person name="Hyman R.W."/>
            <person name="Jones T."/>
            <person name="Ning Y."/>
            <person name="Cao Z."/>
            <person name="Gu Z."/>
            <person name="Bruno D."/>
            <person name="Miranda M."/>
            <person name="Nguyen M."/>
            <person name="Wilhelmy J."/>
            <person name="Komp C."/>
            <person name="Tamse R."/>
            <person name="Wang X."/>
            <person name="Jia P."/>
            <person name="Luedi P."/>
            <person name="Oefner P.J."/>
            <person name="David L."/>
            <person name="Dietrich F.S."/>
            <person name="Li Y."/>
            <person name="Davis R.W."/>
            <person name="Steinmetz L.M."/>
        </authorList>
    </citation>
    <scope>NUCLEOTIDE SEQUENCE [LARGE SCALE GENOMIC DNA]</scope>
    <source>
        <strain evidence="14 15">YJM789</strain>
    </source>
</reference>
<dbReference type="InterPro" id="IPR033138">
    <property type="entry name" value="Cu_oxidase_CS"/>
</dbReference>
<keyword evidence="8" id="KW-0406">Ion transport</keyword>
<comment type="caution">
    <text evidence="14">The sequence shown here is derived from an EMBL/GenBank/DDBJ whole genome shotgun (WGS) entry which is preliminary data.</text>
</comment>
<dbReference type="InterPro" id="IPR002355">
    <property type="entry name" value="Cu_oxidase_Cu_BS"/>
</dbReference>
<dbReference type="InterPro" id="IPR045087">
    <property type="entry name" value="Cu-oxidase_fam"/>
</dbReference>
<feature type="domain" description="Plastocyanin-like" evidence="11">
    <location>
        <begin position="208"/>
        <end position="326"/>
    </location>
</feature>
<sequence>MKVILLKPVQLPMLLLILLKFIMAAKEGKIHVLEFNASSEYTLDKRRVISINGYNATFGPEIRVKSGDTLNLKLTNWICSEEEASKDSDVWKDYCSTALHFHGVVPLANEFDGIPGLTQPTIGYGESYWYNFTIDQSTCGTFWYHSHSSVQYGDGMRGVLIIECDDYDNHVANTINSVRDIETLDDGVVTMKKDKRTKELTDYEVQEKIITLSDWYTNWNLDILNDKVLSSTGGTDPKFDGSLINGKPSDGEAIKIGFNTKYLLLRIVNSGMSGTQVFHLDGFQLIVLEADGIMIKPFIVQTINLAVGQRYTILVKLKSDTSFVRMINGCNKMMGYITKQRWFYKEGAHLDLPKNPNDVSIEHLPGFTKAELYRVIEPTQEENKRLRTKADPVAVFEFDYAYYKDESTKQKYGTGMYKVNERTFSEYVKDPVRFGFNETYDIVINSLDHMRHPWHMHGHHFQIISLGNKGDGPFHKDVQEGKAWSRYQNDLRHLARTGKAPMVRDSINIAGNSYAVLRINTEMPGKWLLHCHVEWHMMKGLGIVFEVPTTTEDSTKQATTAVLSYPTKEPDLNTVVHTAALEQNKSKVIAVYILIMCAVDAIFYWLLM</sequence>
<evidence type="ECO:0000259" key="13">
    <source>
        <dbReference type="Pfam" id="PF07732"/>
    </source>
</evidence>
<evidence type="ECO:0000256" key="8">
    <source>
        <dbReference type="ARBA" id="ARBA00023065"/>
    </source>
</evidence>
<evidence type="ECO:0000256" key="9">
    <source>
        <dbReference type="SAM" id="Phobius"/>
    </source>
</evidence>
<organism evidence="14 15">
    <name type="scientific">Saccharomyces cerevisiae (strain YJM789)</name>
    <name type="common">Baker's yeast</name>
    <dbReference type="NCBI Taxonomy" id="307796"/>
    <lineage>
        <taxon>Eukaryota</taxon>
        <taxon>Fungi</taxon>
        <taxon>Dikarya</taxon>
        <taxon>Ascomycota</taxon>
        <taxon>Saccharomycotina</taxon>
        <taxon>Saccharomycetes</taxon>
        <taxon>Saccharomycetales</taxon>
        <taxon>Saccharomycetaceae</taxon>
        <taxon>Saccharomyces</taxon>
    </lineage>
</organism>
<dbReference type="InterPro" id="IPR001117">
    <property type="entry name" value="Cu-oxidase_2nd"/>
</dbReference>
<dbReference type="OrthoDB" id="2121828at2759"/>
<comment type="similarity">
    <text evidence="2">Belongs to the multicopper oxidase family.</text>
</comment>
<dbReference type="GO" id="GO:0000329">
    <property type="term" value="C:fungal-type vacuole membrane"/>
    <property type="evidence" value="ECO:0007669"/>
    <property type="project" value="TreeGrafter"/>
</dbReference>
<dbReference type="InterPro" id="IPR011707">
    <property type="entry name" value="Cu-oxidase-like_N"/>
</dbReference>
<dbReference type="CDD" id="cd13864">
    <property type="entry name" value="CuRO_1_MCO_like_2"/>
    <property type="match status" value="1"/>
</dbReference>
<dbReference type="GO" id="GO:0033215">
    <property type="term" value="P:reductive iron assimilation"/>
    <property type="evidence" value="ECO:0007669"/>
    <property type="project" value="TreeGrafter"/>
</dbReference>
<evidence type="ECO:0000256" key="4">
    <source>
        <dbReference type="ARBA" id="ARBA00022723"/>
    </source>
</evidence>
<name>A6ZZ95_YEAS7</name>
<dbReference type="Pfam" id="PF07731">
    <property type="entry name" value="Cu-oxidase_2"/>
    <property type="match status" value="1"/>
</dbReference>
<feature type="signal peptide" evidence="10">
    <location>
        <begin position="1"/>
        <end position="24"/>
    </location>
</feature>
<dbReference type="EMBL" id="AAFW02000145">
    <property type="protein sequence ID" value="EDN60825.1"/>
    <property type="molecule type" value="Genomic_DNA"/>
</dbReference>
<keyword evidence="5" id="KW-0560">Oxidoreductase</keyword>
<dbReference type="InterPro" id="IPR044130">
    <property type="entry name" value="CuRO_2_Fet3-like"/>
</dbReference>
<evidence type="ECO:0000256" key="6">
    <source>
        <dbReference type="ARBA" id="ARBA00023004"/>
    </source>
</evidence>
<dbReference type="PANTHER" id="PTHR11709">
    <property type="entry name" value="MULTI-COPPER OXIDASE"/>
    <property type="match status" value="1"/>
</dbReference>
<proteinExistence type="inferred from homology"/>
<dbReference type="GO" id="GO:0005507">
    <property type="term" value="F:copper ion binding"/>
    <property type="evidence" value="ECO:0007669"/>
    <property type="project" value="InterPro"/>
</dbReference>
<dbReference type="PANTHER" id="PTHR11709:SF434">
    <property type="entry name" value="IRON TRANSPORT MULTICOPPER OXIDASE FET5-RELATED"/>
    <property type="match status" value="1"/>
</dbReference>
<keyword evidence="9" id="KW-0812">Transmembrane</keyword>
<feature type="domain" description="Plastocyanin-like" evidence="13">
    <location>
        <begin position="96"/>
        <end position="163"/>
    </location>
</feature>
<keyword evidence="6" id="KW-0408">Iron</keyword>
<keyword evidence="10" id="KW-0732">Signal</keyword>
<dbReference type="PROSITE" id="PS00079">
    <property type="entry name" value="MULTICOPPER_OXIDASE1"/>
    <property type="match status" value="2"/>
</dbReference>
<evidence type="ECO:0000259" key="12">
    <source>
        <dbReference type="Pfam" id="PF07731"/>
    </source>
</evidence>
<gene>
    <name evidence="14" type="ORF">SCY_1384</name>
</gene>
<dbReference type="GO" id="GO:0010106">
    <property type="term" value="P:cellular response to iron ion starvation"/>
    <property type="evidence" value="ECO:0007669"/>
    <property type="project" value="TreeGrafter"/>
</dbReference>
<dbReference type="InterPro" id="IPR008972">
    <property type="entry name" value="Cupredoxin"/>
</dbReference>
<keyword evidence="8" id="KW-0813">Transport</keyword>
<dbReference type="AlphaFoldDB" id="A6ZZ95"/>
<comment type="cofactor">
    <cofactor evidence="1">
        <name>Cu cation</name>
        <dbReference type="ChEBI" id="CHEBI:23378"/>
    </cofactor>
</comment>
<evidence type="ECO:0000313" key="14">
    <source>
        <dbReference type="EMBL" id="EDN60825.1"/>
    </source>
</evidence>
<feature type="domain" description="Plastocyanin-like" evidence="12">
    <location>
        <begin position="415"/>
        <end position="548"/>
    </location>
</feature>
<keyword evidence="4" id="KW-0479">Metal-binding</keyword>
<dbReference type="Proteomes" id="UP000007060">
    <property type="component" value="Unassembled WGS sequence"/>
</dbReference>
<evidence type="ECO:0000256" key="7">
    <source>
        <dbReference type="ARBA" id="ARBA00023008"/>
    </source>
</evidence>
<keyword evidence="3" id="KW-0410">Iron transport</keyword>
<dbReference type="PROSITE" id="PS00080">
    <property type="entry name" value="MULTICOPPER_OXIDASE2"/>
    <property type="match status" value="1"/>
</dbReference>
<evidence type="ECO:0000259" key="11">
    <source>
        <dbReference type="Pfam" id="PF00394"/>
    </source>
</evidence>
<dbReference type="CDD" id="cd13877">
    <property type="entry name" value="CuRO_2_Fet3p_like"/>
    <property type="match status" value="1"/>
</dbReference>
<dbReference type="Pfam" id="PF07732">
    <property type="entry name" value="Cu-oxidase_3"/>
    <property type="match status" value="1"/>
</dbReference>
<dbReference type="SUPFAM" id="SSF49503">
    <property type="entry name" value="Cupredoxins"/>
    <property type="match status" value="3"/>
</dbReference>
<feature type="transmembrane region" description="Helical" evidence="9">
    <location>
        <begin position="589"/>
        <end position="607"/>
    </location>
</feature>
<dbReference type="InterPro" id="IPR011706">
    <property type="entry name" value="Cu-oxidase_C"/>
</dbReference>
<keyword evidence="9" id="KW-0472">Membrane</keyword>
<evidence type="ECO:0000313" key="15">
    <source>
        <dbReference type="Proteomes" id="UP000007060"/>
    </source>
</evidence>
<dbReference type="HOGENOM" id="CLU_440088_0_0_1"/>
<evidence type="ECO:0000256" key="2">
    <source>
        <dbReference type="ARBA" id="ARBA00010609"/>
    </source>
</evidence>
<dbReference type="Pfam" id="PF00394">
    <property type="entry name" value="Cu-oxidase"/>
    <property type="match status" value="1"/>
</dbReference>
<dbReference type="GO" id="GO:0004322">
    <property type="term" value="F:ferroxidase activity"/>
    <property type="evidence" value="ECO:0007669"/>
    <property type="project" value="TreeGrafter"/>
</dbReference>
<dbReference type="Gene3D" id="2.60.40.420">
    <property type="entry name" value="Cupredoxins - blue copper proteins"/>
    <property type="match status" value="3"/>
</dbReference>
<feature type="chain" id="PRO_5002703613" evidence="10">
    <location>
        <begin position="25"/>
        <end position="608"/>
    </location>
</feature>
<evidence type="ECO:0000256" key="3">
    <source>
        <dbReference type="ARBA" id="ARBA00022496"/>
    </source>
</evidence>
<evidence type="ECO:0000256" key="1">
    <source>
        <dbReference type="ARBA" id="ARBA00001935"/>
    </source>
</evidence>
<accession>A6ZZ95</accession>
<protein>
    <submittedName>
        <fullName evidence="14">Conserved protein</fullName>
    </submittedName>
</protein>